<evidence type="ECO:0000313" key="1">
    <source>
        <dbReference type="EMBL" id="RHH74021.1"/>
    </source>
</evidence>
<dbReference type="Pfam" id="PF05521">
    <property type="entry name" value="Phage_HCP"/>
    <property type="match status" value="1"/>
</dbReference>
<gene>
    <name evidence="1" type="ORF">DW191_19175</name>
</gene>
<protein>
    <recommendedName>
        <fullName evidence="3">Head-tail adaptor protein</fullName>
    </recommendedName>
</protein>
<dbReference type="InterPro" id="IPR008767">
    <property type="entry name" value="Phage_SPP1_head-tail_adaptor"/>
</dbReference>
<name>A0A3R6GM28_9BACT</name>
<dbReference type="EMBL" id="QRKC01000015">
    <property type="protein sequence ID" value="RHH74021.1"/>
    <property type="molecule type" value="Genomic_DNA"/>
</dbReference>
<dbReference type="RefSeq" id="WP_122291608.1">
    <property type="nucleotide sequence ID" value="NZ_QRKC01000015.1"/>
</dbReference>
<dbReference type="Gene3D" id="2.40.10.270">
    <property type="entry name" value="Bacteriophage SPP1 head-tail adaptor protein"/>
    <property type="match status" value="1"/>
</dbReference>
<accession>A0A3R6GM28</accession>
<proteinExistence type="predicted"/>
<evidence type="ECO:0008006" key="3">
    <source>
        <dbReference type="Google" id="ProtNLM"/>
    </source>
</evidence>
<evidence type="ECO:0000313" key="2">
    <source>
        <dbReference type="Proteomes" id="UP000283732"/>
    </source>
</evidence>
<dbReference type="Proteomes" id="UP000283732">
    <property type="component" value="Unassembled WGS sequence"/>
</dbReference>
<dbReference type="AlphaFoldDB" id="A0A3R6GM28"/>
<dbReference type="InterPro" id="IPR038666">
    <property type="entry name" value="SSP1_head-tail_sf"/>
</dbReference>
<reference evidence="1 2" key="1">
    <citation type="submission" date="2018-08" db="EMBL/GenBank/DDBJ databases">
        <title>A genome reference for cultivated species of the human gut microbiota.</title>
        <authorList>
            <person name="Zou Y."/>
            <person name="Xue W."/>
            <person name="Luo G."/>
        </authorList>
    </citation>
    <scope>NUCLEOTIDE SEQUENCE [LARGE SCALE GENOMIC DNA]</scope>
    <source>
        <strain evidence="1 2">AM16-50</strain>
    </source>
</reference>
<sequence length="112" mass="12993">MEARNYSIGNFVEKVVFLKPVRNVSETGAAETAFVEQEYRLCEIQDRVVNAETVSDADAEVQSYSVVTWKVNGLTTEWRAEYGGDRYFIDRILNENRGISRYELRREDLCNE</sequence>
<organism evidence="1 2">
    <name type="scientific">Parabacteroides merdae</name>
    <dbReference type="NCBI Taxonomy" id="46503"/>
    <lineage>
        <taxon>Bacteria</taxon>
        <taxon>Pseudomonadati</taxon>
        <taxon>Bacteroidota</taxon>
        <taxon>Bacteroidia</taxon>
        <taxon>Bacteroidales</taxon>
        <taxon>Tannerellaceae</taxon>
        <taxon>Parabacteroides</taxon>
    </lineage>
</organism>
<comment type="caution">
    <text evidence="1">The sequence shown here is derived from an EMBL/GenBank/DDBJ whole genome shotgun (WGS) entry which is preliminary data.</text>
</comment>